<dbReference type="EMBL" id="GGEC01079207">
    <property type="protein sequence ID" value="MBX59691.1"/>
    <property type="molecule type" value="Transcribed_RNA"/>
</dbReference>
<name>A0A2P2PY70_RHIMU</name>
<proteinExistence type="predicted"/>
<accession>A0A2P2PY70</accession>
<sequence length="9" mass="1011">MVTKVSLFS</sequence>
<organism evidence="1">
    <name type="scientific">Rhizophora mucronata</name>
    <name type="common">Asiatic mangrove</name>
    <dbReference type="NCBI Taxonomy" id="61149"/>
    <lineage>
        <taxon>Eukaryota</taxon>
        <taxon>Viridiplantae</taxon>
        <taxon>Streptophyta</taxon>
        <taxon>Embryophyta</taxon>
        <taxon>Tracheophyta</taxon>
        <taxon>Spermatophyta</taxon>
        <taxon>Magnoliopsida</taxon>
        <taxon>eudicotyledons</taxon>
        <taxon>Gunneridae</taxon>
        <taxon>Pentapetalae</taxon>
        <taxon>rosids</taxon>
        <taxon>fabids</taxon>
        <taxon>Malpighiales</taxon>
        <taxon>Rhizophoraceae</taxon>
        <taxon>Rhizophora</taxon>
    </lineage>
</organism>
<evidence type="ECO:0000313" key="1">
    <source>
        <dbReference type="EMBL" id="MBX59691.1"/>
    </source>
</evidence>
<protein>
    <submittedName>
        <fullName evidence="1">Uncharacterized protein</fullName>
    </submittedName>
</protein>
<reference evidence="1" key="1">
    <citation type="submission" date="2018-02" db="EMBL/GenBank/DDBJ databases">
        <title>Rhizophora mucronata_Transcriptome.</title>
        <authorList>
            <person name="Meera S.P."/>
            <person name="Sreeshan A."/>
            <person name="Augustine A."/>
        </authorList>
    </citation>
    <scope>NUCLEOTIDE SEQUENCE</scope>
    <source>
        <tissue evidence="1">Leaf</tissue>
    </source>
</reference>